<dbReference type="PANTHER" id="PTHR30408">
    <property type="entry name" value="TYPE-1 RESTRICTION ENZYME ECOKI SPECIFICITY PROTEIN"/>
    <property type="match status" value="1"/>
</dbReference>
<dbReference type="CDD" id="cd17274">
    <property type="entry name" value="RMtype1_S_Eco540ANI-TRD1-CR1_like"/>
    <property type="match status" value="1"/>
</dbReference>
<comment type="similarity">
    <text evidence="1">Belongs to the type-I restriction system S methylase family.</text>
</comment>
<keyword evidence="3" id="KW-0238">DNA-binding</keyword>
<keyword evidence="8" id="KW-1185">Reference proteome</keyword>
<dbReference type="GO" id="GO:0009307">
    <property type="term" value="P:DNA restriction-modification system"/>
    <property type="evidence" value="ECO:0007669"/>
    <property type="project" value="UniProtKB-KW"/>
</dbReference>
<dbReference type="EMBL" id="BQKB01000018">
    <property type="protein sequence ID" value="GJM52795.1"/>
    <property type="molecule type" value="Genomic_DNA"/>
</dbReference>
<proteinExistence type="inferred from homology"/>
<dbReference type="InterPro" id="IPR044946">
    <property type="entry name" value="Restrct_endonuc_typeI_TRD_sf"/>
</dbReference>
<name>A0AAV5AVM6_9FLAO</name>
<dbReference type="PANTHER" id="PTHR30408:SF12">
    <property type="entry name" value="TYPE I RESTRICTION ENZYME MJAVIII SPECIFICITY SUBUNIT"/>
    <property type="match status" value="1"/>
</dbReference>
<protein>
    <recommendedName>
        <fullName evidence="4">Type I restriction modification DNA specificity domain-containing protein</fullName>
    </recommendedName>
</protein>
<evidence type="ECO:0000256" key="3">
    <source>
        <dbReference type="ARBA" id="ARBA00023125"/>
    </source>
</evidence>
<dbReference type="EMBL" id="BQKA01000012">
    <property type="protein sequence ID" value="GJM49730.1"/>
    <property type="molecule type" value="Genomic_DNA"/>
</dbReference>
<feature type="domain" description="Type I restriction modification DNA specificity" evidence="4">
    <location>
        <begin position="47"/>
        <end position="202"/>
    </location>
</feature>
<evidence type="ECO:0000259" key="4">
    <source>
        <dbReference type="Pfam" id="PF01420"/>
    </source>
</evidence>
<dbReference type="Pfam" id="PF01420">
    <property type="entry name" value="Methylase_S"/>
    <property type="match status" value="2"/>
</dbReference>
<dbReference type="Gene3D" id="3.90.220.20">
    <property type="entry name" value="DNA methylase specificity domains"/>
    <property type="match status" value="2"/>
</dbReference>
<evidence type="ECO:0000313" key="6">
    <source>
        <dbReference type="EMBL" id="GJM52795.1"/>
    </source>
</evidence>
<dbReference type="Gene3D" id="1.10.287.1120">
    <property type="entry name" value="Bipartite methylase S protein"/>
    <property type="match status" value="2"/>
</dbReference>
<organism evidence="5 7">
    <name type="scientific">Capnocytophaga catalasegens</name>
    <dbReference type="NCBI Taxonomy" id="1004260"/>
    <lineage>
        <taxon>Bacteria</taxon>
        <taxon>Pseudomonadati</taxon>
        <taxon>Bacteroidota</taxon>
        <taxon>Flavobacteriia</taxon>
        <taxon>Flavobacteriales</taxon>
        <taxon>Flavobacteriaceae</taxon>
        <taxon>Capnocytophaga</taxon>
    </lineage>
</organism>
<evidence type="ECO:0000313" key="7">
    <source>
        <dbReference type="Proteomes" id="UP001207736"/>
    </source>
</evidence>
<dbReference type="GO" id="GO:0003677">
    <property type="term" value="F:DNA binding"/>
    <property type="evidence" value="ECO:0007669"/>
    <property type="project" value="UniProtKB-KW"/>
</dbReference>
<dbReference type="Proteomes" id="UP001207736">
    <property type="component" value="Unassembled WGS sequence"/>
</dbReference>
<accession>A0AAV5AVM6</accession>
<comment type="caution">
    <text evidence="5">The sequence shown here is derived from an EMBL/GenBank/DDBJ whole genome shotgun (WGS) entry which is preliminary data.</text>
</comment>
<evidence type="ECO:0000256" key="2">
    <source>
        <dbReference type="ARBA" id="ARBA00022747"/>
    </source>
</evidence>
<dbReference type="InterPro" id="IPR052021">
    <property type="entry name" value="Type-I_RS_S_subunit"/>
</dbReference>
<evidence type="ECO:0000313" key="8">
    <source>
        <dbReference type="Proteomes" id="UP001208692"/>
    </source>
</evidence>
<keyword evidence="2" id="KW-0680">Restriction system</keyword>
<gene>
    <name evidence="5" type="ORF">RCZ15_07050</name>
    <name evidence="6" type="ORF">RCZ16_11120</name>
</gene>
<evidence type="ECO:0000256" key="1">
    <source>
        <dbReference type="ARBA" id="ARBA00010923"/>
    </source>
</evidence>
<dbReference type="AlphaFoldDB" id="A0AAV5AVM6"/>
<evidence type="ECO:0000313" key="5">
    <source>
        <dbReference type="EMBL" id="GJM49730.1"/>
    </source>
</evidence>
<sequence length="419" mass="48463">MGTNLDFLFHQKIPKAIKLKIFFKKTKMSKTKKHTPKHRFPKFKNDKEWEEKILGELAEITNGKANAQDHIENGIYPLFDRSEVIKSSNTYIFDCETVIIPGEGMRFIPKYYEGKFNLHQRAYALKNFSCNGKFVYYSILNNTNLLSQKAVQSTVLSLRLPILQNFPCILPPTIEEQQKIADCLSSVDELIALHEQKLELLKAHKKGLLQQLFPDDKRDENVVGGGKLLIYNYLLKLRFPEFKNDKPWEVKTLGEVLDYKRPDNYIVKDTNYQTNGIPVLTANKSFILGYTNEEFGVFDNFPVIIFDDFTTDSKFVDFPFKVKSSAIKILLAKNNYNIKFIYELISTIKFEATEHKRYYISEYQNIKLPFPSIAEQQKIAACLSSVDIVISTQTQKIETLKNHKKGLLQNLLVNENNVA</sequence>
<dbReference type="SUPFAM" id="SSF116734">
    <property type="entry name" value="DNA methylase specificity domain"/>
    <property type="match status" value="2"/>
</dbReference>
<feature type="domain" description="Type I restriction modification DNA specificity" evidence="4">
    <location>
        <begin position="246"/>
        <end position="401"/>
    </location>
</feature>
<dbReference type="InterPro" id="IPR000055">
    <property type="entry name" value="Restrct_endonuc_typeI_TRD"/>
</dbReference>
<dbReference type="Proteomes" id="UP001208692">
    <property type="component" value="Unassembled WGS sequence"/>
</dbReference>
<reference evidence="5 8" key="1">
    <citation type="submission" date="2021-11" db="EMBL/GenBank/DDBJ databases">
        <title>Draft genome sequence of Capnocytophaga sp. strain KC07075 isolated from cat oral cavity.</title>
        <authorList>
            <person name="Suzuki M."/>
            <person name="Imaoka K."/>
            <person name="Kimura M."/>
            <person name="Morikawa S."/>
            <person name="Maeda K."/>
        </authorList>
    </citation>
    <scope>NUCLEOTIDE SEQUENCE</scope>
    <source>
        <strain evidence="5">KC07075</strain>
        <strain evidence="6 8">KC07079</strain>
    </source>
</reference>